<evidence type="ECO:0000313" key="1">
    <source>
        <dbReference type="EMBL" id="CAE7654943.1"/>
    </source>
</evidence>
<dbReference type="EMBL" id="CAJNJA010031253">
    <property type="protein sequence ID" value="CAE7654943.1"/>
    <property type="molecule type" value="Genomic_DNA"/>
</dbReference>
<dbReference type="AlphaFoldDB" id="A0A812W3I4"/>
<evidence type="ECO:0008006" key="3">
    <source>
        <dbReference type="Google" id="ProtNLM"/>
    </source>
</evidence>
<name>A0A812W3I4_9DINO</name>
<comment type="caution">
    <text evidence="1">The sequence shown here is derived from an EMBL/GenBank/DDBJ whole genome shotgun (WGS) entry which is preliminary data.</text>
</comment>
<keyword evidence="2" id="KW-1185">Reference proteome</keyword>
<sequence length="649" mass="72021">MLRKSPTADWEKKSVDFILVKPSPAKKLSYSTSLIASSISQVVPPVLPVPFKEGEMPPNAYTMRCDKAGFTFDSLHGIGFYNGHPLLELQPNGQLSLNIGPSFVHIFDSMGSSKHNKKIGLLDLKLKCRIFGSFGDQELAPISARMDIAVSDSTCWVEEKIPCRKTHRWTHVTSHAQCQHTCRNTASCSHYKYWRHGRTAYCYDTKLDETKTSTCTVWSKVPDCNPMSTCVKVDAPTWLERGIYCPVGYDIDRQSMTYLKDGKTPKERIYLRRYKAGVDQTVDGCTNGGWLLQEKDANDFMSLSKGIFEFSGPLVGCQVKGVSYTGLPCEQPGNITEEGADMQPIILDDPNTKDPADFWLHPCAALAAIAGPESSPQDAIEASFGTKGWDLGLCKQGELSQLTSVSGAFPGSEVFAQMPPESADDFVPSPMMIVEGQFVCPPGCMLGDGPIFESDIESMEIGDCEIKCKNNDDCHFFWHGSQHSANTCRLYSRCDNLLREPGVEGVLKAVPRSPICLVNNPEMCWTKTMRRYALTSEKPPSEFQFLYWNLHAQCDYMLLLGGWGVSGCARPSHRTLKSHRWAHKKLLPEEFAHGTRLKAATPCNQQVDWCSSLWIVTSLSPPLSLSLSLSLSLCVFAVCKDLPALPCWV</sequence>
<proteinExistence type="predicted"/>
<reference evidence="1" key="1">
    <citation type="submission" date="2021-02" db="EMBL/GenBank/DDBJ databases">
        <authorList>
            <person name="Dougan E. K."/>
            <person name="Rhodes N."/>
            <person name="Thang M."/>
            <person name="Chan C."/>
        </authorList>
    </citation>
    <scope>NUCLEOTIDE SEQUENCE</scope>
</reference>
<accession>A0A812W3I4</accession>
<evidence type="ECO:0000313" key="2">
    <source>
        <dbReference type="Proteomes" id="UP000601435"/>
    </source>
</evidence>
<gene>
    <name evidence="1" type="ORF">SNEC2469_LOCUS18535</name>
</gene>
<organism evidence="1 2">
    <name type="scientific">Symbiodinium necroappetens</name>
    <dbReference type="NCBI Taxonomy" id="1628268"/>
    <lineage>
        <taxon>Eukaryota</taxon>
        <taxon>Sar</taxon>
        <taxon>Alveolata</taxon>
        <taxon>Dinophyceae</taxon>
        <taxon>Suessiales</taxon>
        <taxon>Symbiodiniaceae</taxon>
        <taxon>Symbiodinium</taxon>
    </lineage>
</organism>
<dbReference type="Proteomes" id="UP000601435">
    <property type="component" value="Unassembled WGS sequence"/>
</dbReference>
<dbReference type="OrthoDB" id="428427at2759"/>
<protein>
    <recommendedName>
        <fullName evidence="3">Apple domain-containing protein</fullName>
    </recommendedName>
</protein>